<feature type="transmembrane region" description="Helical" evidence="1">
    <location>
        <begin position="86"/>
        <end position="104"/>
    </location>
</feature>
<dbReference type="Proteomes" id="UP000627984">
    <property type="component" value="Unassembled WGS sequence"/>
</dbReference>
<reference evidence="2" key="2">
    <citation type="submission" date="2022-09" db="EMBL/GenBank/DDBJ databases">
        <authorList>
            <person name="Sun Q."/>
            <person name="Ohkuma M."/>
        </authorList>
    </citation>
    <scope>NUCLEOTIDE SEQUENCE</scope>
    <source>
        <strain evidence="2">JCM 3093</strain>
    </source>
</reference>
<proteinExistence type="predicted"/>
<reference evidence="2" key="1">
    <citation type="journal article" date="2014" name="Int. J. Syst. Evol. Microbiol.">
        <title>Complete genome sequence of Corynebacterium casei LMG S-19264T (=DSM 44701T), isolated from a smear-ripened cheese.</title>
        <authorList>
            <consortium name="US DOE Joint Genome Institute (JGI-PGF)"/>
            <person name="Walter F."/>
            <person name="Albersmeier A."/>
            <person name="Kalinowski J."/>
            <person name="Ruckert C."/>
        </authorList>
    </citation>
    <scope>NUCLEOTIDE SEQUENCE</scope>
    <source>
        <strain evidence="2">JCM 3093</strain>
    </source>
</reference>
<feature type="transmembrane region" description="Helical" evidence="1">
    <location>
        <begin position="124"/>
        <end position="141"/>
    </location>
</feature>
<gene>
    <name evidence="2" type="ORF">GCM10010126_47910</name>
</gene>
<keyword evidence="1" id="KW-0472">Membrane</keyword>
<dbReference type="RefSeq" id="WP_191896729.1">
    <property type="nucleotide sequence ID" value="NZ_BMQD01000016.1"/>
</dbReference>
<keyword evidence="1" id="KW-1133">Transmembrane helix</keyword>
<name>A0AA37F6L5_9ACTN</name>
<dbReference type="AlphaFoldDB" id="A0AA37F6L5"/>
<protein>
    <submittedName>
        <fullName evidence="2">Membrane protein</fullName>
    </submittedName>
</protein>
<comment type="caution">
    <text evidence="2">The sequence shown here is derived from an EMBL/GenBank/DDBJ whole genome shotgun (WGS) entry which is preliminary data.</text>
</comment>
<organism evidence="2 3">
    <name type="scientific">Planomonospora parontospora</name>
    <dbReference type="NCBI Taxonomy" id="58119"/>
    <lineage>
        <taxon>Bacteria</taxon>
        <taxon>Bacillati</taxon>
        <taxon>Actinomycetota</taxon>
        <taxon>Actinomycetes</taxon>
        <taxon>Streptosporangiales</taxon>
        <taxon>Streptosporangiaceae</taxon>
        <taxon>Planomonospora</taxon>
    </lineage>
</organism>
<feature type="transmembrane region" description="Helical" evidence="1">
    <location>
        <begin position="16"/>
        <end position="34"/>
    </location>
</feature>
<evidence type="ECO:0000313" key="2">
    <source>
        <dbReference type="EMBL" id="GGK82979.1"/>
    </source>
</evidence>
<evidence type="ECO:0000313" key="3">
    <source>
        <dbReference type="Proteomes" id="UP000627984"/>
    </source>
</evidence>
<dbReference type="Pfam" id="PF14325">
    <property type="entry name" value="DUF4383"/>
    <property type="match status" value="1"/>
</dbReference>
<evidence type="ECO:0000256" key="1">
    <source>
        <dbReference type="SAM" id="Phobius"/>
    </source>
</evidence>
<dbReference type="EMBL" id="BMQD01000016">
    <property type="protein sequence ID" value="GGK82979.1"/>
    <property type="molecule type" value="Genomic_DNA"/>
</dbReference>
<accession>A0AA37F6L5</accession>
<sequence length="149" mass="16066">MDAPHTHATDRSQLQLAARVVGIVFLLVGVLGFIPGITSNVDQLEFAGHHSDAMLLGIFEVSILHNIVHLLFGVAGLALSRTWSGARNFLIGGGAVYLLLWLYGLLIPHDSSANFVPLNTADNWLHFFLGLGMIGLGVALSRRRATSRV</sequence>
<keyword evidence="1" id="KW-0812">Transmembrane</keyword>
<feature type="transmembrane region" description="Helical" evidence="1">
    <location>
        <begin position="54"/>
        <end position="79"/>
    </location>
</feature>